<evidence type="ECO:0000313" key="3">
    <source>
        <dbReference type="Proteomes" id="UP000285378"/>
    </source>
</evidence>
<protein>
    <submittedName>
        <fullName evidence="2">Uncharacterized protein</fullName>
    </submittedName>
</protein>
<organism evidence="2 3">
    <name type="scientific">Pseudomonas fluorescens</name>
    <dbReference type="NCBI Taxonomy" id="294"/>
    <lineage>
        <taxon>Bacteria</taxon>
        <taxon>Pseudomonadati</taxon>
        <taxon>Pseudomonadota</taxon>
        <taxon>Gammaproteobacteria</taxon>
        <taxon>Pseudomonadales</taxon>
        <taxon>Pseudomonadaceae</taxon>
        <taxon>Pseudomonas</taxon>
    </lineage>
</organism>
<dbReference type="Proteomes" id="UP000285378">
    <property type="component" value="Unassembled WGS sequence"/>
</dbReference>
<dbReference type="OrthoDB" id="7026156at2"/>
<name>A0A423MCX4_PSEFL</name>
<accession>A0A423MCX4</accession>
<evidence type="ECO:0000256" key="1">
    <source>
        <dbReference type="SAM" id="SignalP"/>
    </source>
</evidence>
<dbReference type="AlphaFoldDB" id="A0A423MCX4"/>
<feature type="chain" id="PRO_5019090976" evidence="1">
    <location>
        <begin position="21"/>
        <end position="84"/>
    </location>
</feature>
<gene>
    <name evidence="2" type="ORF">BK670_13120</name>
</gene>
<comment type="caution">
    <text evidence="2">The sequence shown here is derived from an EMBL/GenBank/DDBJ whole genome shotgun (WGS) entry which is preliminary data.</text>
</comment>
<sequence length="84" mass="8746">MKRQALLSIAFSLFALNAFAAAPAQPLVAEGGADRLLEQRTVAAATQTDPLFSDAVAAATETDPLFSDAVAEGGSDRLLERRAV</sequence>
<proteinExistence type="predicted"/>
<keyword evidence="1" id="KW-0732">Signal</keyword>
<feature type="signal peptide" evidence="1">
    <location>
        <begin position="1"/>
        <end position="20"/>
    </location>
</feature>
<evidence type="ECO:0000313" key="2">
    <source>
        <dbReference type="EMBL" id="RON81116.1"/>
    </source>
</evidence>
<dbReference type="EMBL" id="MOBX01000013">
    <property type="protein sequence ID" value="RON81116.1"/>
    <property type="molecule type" value="Genomic_DNA"/>
</dbReference>
<dbReference type="RefSeq" id="WP_123450293.1">
    <property type="nucleotide sequence ID" value="NZ_MOBX01000013.1"/>
</dbReference>
<reference evidence="2 3" key="1">
    <citation type="submission" date="2016-10" db="EMBL/GenBank/DDBJ databases">
        <title>Comparative genome analysis of multiple Pseudomonas spp. focuses on biocontrol and plant growth promoting traits.</title>
        <authorList>
            <person name="Tao X.-Y."/>
            <person name="Taylor C.G."/>
        </authorList>
    </citation>
    <scope>NUCLEOTIDE SEQUENCE [LARGE SCALE GENOMIC DNA]</scope>
    <source>
        <strain evidence="2 3">28B5</strain>
    </source>
</reference>